<organism evidence="2 3">
    <name type="scientific">Aliidiomarina sanyensis</name>
    <dbReference type="NCBI Taxonomy" id="1249555"/>
    <lineage>
        <taxon>Bacteria</taxon>
        <taxon>Pseudomonadati</taxon>
        <taxon>Pseudomonadota</taxon>
        <taxon>Gammaproteobacteria</taxon>
        <taxon>Alteromonadales</taxon>
        <taxon>Idiomarinaceae</taxon>
        <taxon>Aliidiomarina</taxon>
    </lineage>
</organism>
<gene>
    <name evidence="2" type="primary">rhlP</name>
    <name evidence="2" type="ORF">CWE11_07135</name>
</gene>
<feature type="signal peptide" evidence="1">
    <location>
        <begin position="1"/>
        <end position="25"/>
    </location>
</feature>
<proteinExistence type="predicted"/>
<dbReference type="NCBIfam" id="TIGR04179">
    <property type="entry name" value="rhombo_lipo"/>
    <property type="match status" value="1"/>
</dbReference>
<dbReference type="PROSITE" id="PS51257">
    <property type="entry name" value="PROKAR_LIPOPROTEIN"/>
    <property type="match status" value="1"/>
</dbReference>
<keyword evidence="3" id="KW-1185">Reference proteome</keyword>
<dbReference type="EMBL" id="PIPM01000006">
    <property type="protein sequence ID" value="RUO32802.1"/>
    <property type="molecule type" value="Genomic_DNA"/>
</dbReference>
<accession>A0A432WG68</accession>
<dbReference type="InterPro" id="IPR026443">
    <property type="entry name" value="Rhombo_lipo"/>
</dbReference>
<reference evidence="2 3" key="1">
    <citation type="journal article" date="2011" name="Front. Microbiol.">
        <title>Genomic signatures of strain selection and enhancement in Bacillus atrophaeus var. globigii, a historical biowarfare simulant.</title>
        <authorList>
            <person name="Gibbons H.S."/>
            <person name="Broomall S.M."/>
            <person name="McNew L.A."/>
            <person name="Daligault H."/>
            <person name="Chapman C."/>
            <person name="Bruce D."/>
            <person name="Karavis M."/>
            <person name="Krepps M."/>
            <person name="McGregor P.A."/>
            <person name="Hong C."/>
            <person name="Park K.H."/>
            <person name="Akmal A."/>
            <person name="Feldman A."/>
            <person name="Lin J.S."/>
            <person name="Chang W.E."/>
            <person name="Higgs B.W."/>
            <person name="Demirev P."/>
            <person name="Lindquist J."/>
            <person name="Liem A."/>
            <person name="Fochler E."/>
            <person name="Read T.D."/>
            <person name="Tapia R."/>
            <person name="Johnson S."/>
            <person name="Bishop-Lilly K.A."/>
            <person name="Detter C."/>
            <person name="Han C."/>
            <person name="Sozhamannan S."/>
            <person name="Rosenzweig C.N."/>
            <person name="Skowronski E.W."/>
        </authorList>
    </citation>
    <scope>NUCLEOTIDE SEQUENCE [LARGE SCALE GENOMIC DNA]</scope>
    <source>
        <strain evidence="2 3">GYP-17</strain>
    </source>
</reference>
<protein>
    <submittedName>
        <fullName evidence="2">Rhombotarget lipoprotein</fullName>
    </submittedName>
</protein>
<dbReference type="RefSeq" id="WP_126776930.1">
    <property type="nucleotide sequence ID" value="NZ_PIPM01000006.1"/>
</dbReference>
<keyword evidence="2" id="KW-0449">Lipoprotein</keyword>
<evidence type="ECO:0000313" key="2">
    <source>
        <dbReference type="EMBL" id="RUO32802.1"/>
    </source>
</evidence>
<sequence>MKAGIKLVILLLVTALISACSAIFADTSHQSAHSSSLVDFLYPKEQDRVAHSPEIPTLNLPLRVGIAFVPSRNHWYEAIPQRRQLELLNMVRQEFIQQDYIDHIELIPSTYLEGREGWNTVDQLARLYGFDVIALVSYDQVRTTSDRSSSILYWTIYGLYTVKGTENETQTFVDTAVFDVKTRSMLFRAPGTSSSSTRSTAMAASTSMRQQAHEDFELAVVEMNEF</sequence>
<name>A0A432WG68_9GAMM</name>
<comment type="caution">
    <text evidence="2">The sequence shown here is derived from an EMBL/GenBank/DDBJ whole genome shotgun (WGS) entry which is preliminary data.</text>
</comment>
<dbReference type="Proteomes" id="UP000288405">
    <property type="component" value="Unassembled WGS sequence"/>
</dbReference>
<feature type="chain" id="PRO_5019128097" evidence="1">
    <location>
        <begin position="26"/>
        <end position="226"/>
    </location>
</feature>
<evidence type="ECO:0000313" key="3">
    <source>
        <dbReference type="Proteomes" id="UP000288405"/>
    </source>
</evidence>
<evidence type="ECO:0000256" key="1">
    <source>
        <dbReference type="SAM" id="SignalP"/>
    </source>
</evidence>
<dbReference type="OrthoDB" id="191116at2"/>
<dbReference type="AlphaFoldDB" id="A0A432WG68"/>
<keyword evidence="1" id="KW-0732">Signal</keyword>